<accession>A0A6A6C2B8</accession>
<reference evidence="2" key="1">
    <citation type="journal article" date="2020" name="Stud. Mycol.">
        <title>101 Dothideomycetes genomes: a test case for predicting lifestyles and emergence of pathogens.</title>
        <authorList>
            <person name="Haridas S."/>
            <person name="Albert R."/>
            <person name="Binder M."/>
            <person name="Bloem J."/>
            <person name="Labutti K."/>
            <person name="Salamov A."/>
            <person name="Andreopoulos B."/>
            <person name="Baker S."/>
            <person name="Barry K."/>
            <person name="Bills G."/>
            <person name="Bluhm B."/>
            <person name="Cannon C."/>
            <person name="Castanera R."/>
            <person name="Culley D."/>
            <person name="Daum C."/>
            <person name="Ezra D."/>
            <person name="Gonzalez J."/>
            <person name="Henrissat B."/>
            <person name="Kuo A."/>
            <person name="Liang C."/>
            <person name="Lipzen A."/>
            <person name="Lutzoni F."/>
            <person name="Magnuson J."/>
            <person name="Mondo S."/>
            <person name="Nolan M."/>
            <person name="Ohm R."/>
            <person name="Pangilinan J."/>
            <person name="Park H.-J."/>
            <person name="Ramirez L."/>
            <person name="Alfaro M."/>
            <person name="Sun H."/>
            <person name="Tritt A."/>
            <person name="Yoshinaga Y."/>
            <person name="Zwiers L.-H."/>
            <person name="Turgeon B."/>
            <person name="Goodwin S."/>
            <person name="Spatafora J."/>
            <person name="Crous P."/>
            <person name="Grigoriev I."/>
        </authorList>
    </citation>
    <scope>NUCLEOTIDE SEQUENCE</scope>
    <source>
        <strain evidence="2">ATCC 36951</strain>
    </source>
</reference>
<organism evidence="2 3">
    <name type="scientific">Zasmidium cellare ATCC 36951</name>
    <dbReference type="NCBI Taxonomy" id="1080233"/>
    <lineage>
        <taxon>Eukaryota</taxon>
        <taxon>Fungi</taxon>
        <taxon>Dikarya</taxon>
        <taxon>Ascomycota</taxon>
        <taxon>Pezizomycotina</taxon>
        <taxon>Dothideomycetes</taxon>
        <taxon>Dothideomycetidae</taxon>
        <taxon>Mycosphaerellales</taxon>
        <taxon>Mycosphaerellaceae</taxon>
        <taxon>Zasmidium</taxon>
    </lineage>
</organism>
<dbReference type="FunFam" id="3.40.640.10:FF:000080">
    <property type="entry name" value="Aminotransferase, putative"/>
    <property type="match status" value="1"/>
</dbReference>
<proteinExistence type="predicted"/>
<dbReference type="InterPro" id="IPR015421">
    <property type="entry name" value="PyrdxlP-dep_Trfase_major"/>
</dbReference>
<dbReference type="PANTHER" id="PTHR42858">
    <property type="entry name" value="AMINOTRANSFERASE"/>
    <property type="match status" value="1"/>
</dbReference>
<feature type="domain" description="Aminotransferase class I/classII large" evidence="1">
    <location>
        <begin position="59"/>
        <end position="447"/>
    </location>
</feature>
<dbReference type="RefSeq" id="XP_033661952.1">
    <property type="nucleotide sequence ID" value="XM_033809015.1"/>
</dbReference>
<dbReference type="InterPro" id="IPR004839">
    <property type="entry name" value="Aminotransferase_I/II_large"/>
</dbReference>
<dbReference type="GO" id="GO:0030170">
    <property type="term" value="F:pyridoxal phosphate binding"/>
    <property type="evidence" value="ECO:0007669"/>
    <property type="project" value="InterPro"/>
</dbReference>
<dbReference type="EMBL" id="ML993621">
    <property type="protein sequence ID" value="KAF2161063.1"/>
    <property type="molecule type" value="Genomic_DNA"/>
</dbReference>
<dbReference type="GO" id="GO:0047536">
    <property type="term" value="F:2-aminoadipate transaminase activity"/>
    <property type="evidence" value="ECO:0007669"/>
    <property type="project" value="TreeGrafter"/>
</dbReference>
<dbReference type="SUPFAM" id="SSF53383">
    <property type="entry name" value="PLP-dependent transferases"/>
    <property type="match status" value="1"/>
</dbReference>
<dbReference type="Gene3D" id="3.90.1150.10">
    <property type="entry name" value="Aspartate Aminotransferase, domain 1"/>
    <property type="match status" value="1"/>
</dbReference>
<dbReference type="AlphaFoldDB" id="A0A6A6C2B8"/>
<dbReference type="GeneID" id="54562287"/>
<evidence type="ECO:0000259" key="1">
    <source>
        <dbReference type="Pfam" id="PF00155"/>
    </source>
</evidence>
<dbReference type="Pfam" id="PF00155">
    <property type="entry name" value="Aminotran_1_2"/>
    <property type="match status" value="1"/>
</dbReference>
<dbReference type="InterPro" id="IPR015422">
    <property type="entry name" value="PyrdxlP-dep_Trfase_small"/>
</dbReference>
<evidence type="ECO:0000313" key="2">
    <source>
        <dbReference type="EMBL" id="KAF2161063.1"/>
    </source>
</evidence>
<protein>
    <recommendedName>
        <fullName evidence="1">Aminotransferase class I/classII large domain-containing protein</fullName>
    </recommendedName>
</protein>
<dbReference type="InterPro" id="IPR015424">
    <property type="entry name" value="PyrdxlP-dep_Trfase"/>
</dbReference>
<name>A0A6A6C2B8_ZASCE</name>
<evidence type="ECO:0000313" key="3">
    <source>
        <dbReference type="Proteomes" id="UP000799537"/>
    </source>
</evidence>
<dbReference type="PANTHER" id="PTHR42858:SF1">
    <property type="entry name" value="LD15494P"/>
    <property type="match status" value="1"/>
</dbReference>
<gene>
    <name evidence="2" type="ORF">M409DRAFT_28393</name>
</gene>
<keyword evidence="3" id="KW-1185">Reference proteome</keyword>
<sequence>MSSTSTNFSSLPAGMTNASSKPAINLLRGWPNGSLLPVSLIKEAATTALSDPSIAYDGLVYGADEGYPPAREAIAEWLTSFYNPSKPIEAERICLNGGASQSLGCMLNVYTEPSSTLNIWLVAPAYMLVFRIFEDAGFSDKMRAVPEDEDGIDIAYLRQEILKSEENAGKDTTTPRYKPHRDRAKVYRHVVYCVPTFSNPSSRTMSLHQRRDLVRLAREFDVLLVCDDVYDFLQWPTASPDTKLVETLKTSHLPRLVDIDRELDGGADRKGADGFGNVVSNGTFSKLAGPGLRSGWIEGTAKFSYGVSQAGIQRSGGAPSQLTSTYLTRLLQTGQLQHHIQTVLRPAYATRYSLMASAIKEHLLPLGFTMPQPDREVVGGYFIWLGLPETLNGEELTQRCQDEESLVIAPGSIFEVPGDESARFERSVRLCFAFEEEENLGEGVRRIGDVVEMMLESGEGPCGEYVVVERGHKDDTKLQGFM</sequence>
<dbReference type="Proteomes" id="UP000799537">
    <property type="component" value="Unassembled WGS sequence"/>
</dbReference>
<dbReference type="OrthoDB" id="7042322at2759"/>
<dbReference type="Gene3D" id="3.40.640.10">
    <property type="entry name" value="Type I PLP-dependent aspartate aminotransferase-like (Major domain)"/>
    <property type="match status" value="1"/>
</dbReference>
<dbReference type="CDD" id="cd00609">
    <property type="entry name" value="AAT_like"/>
    <property type="match status" value="1"/>
</dbReference>